<keyword evidence="7" id="KW-1185">Reference proteome</keyword>
<feature type="transmembrane region" description="Helical" evidence="5">
    <location>
        <begin position="244"/>
        <end position="265"/>
    </location>
</feature>
<reference evidence="7" key="1">
    <citation type="journal article" date="2019" name="Int. J. Syst. Evol. Microbiol.">
        <title>The Global Catalogue of Microorganisms (GCM) 10K type strain sequencing project: providing services to taxonomists for standard genome sequencing and annotation.</title>
        <authorList>
            <consortium name="The Broad Institute Genomics Platform"/>
            <consortium name="The Broad Institute Genome Sequencing Center for Infectious Disease"/>
            <person name="Wu L."/>
            <person name="Ma J."/>
        </authorList>
    </citation>
    <scope>NUCLEOTIDE SEQUENCE [LARGE SCALE GENOMIC DNA]</scope>
    <source>
        <strain evidence="7">CGMCC 1.10832</strain>
    </source>
</reference>
<dbReference type="RefSeq" id="WP_188465201.1">
    <property type="nucleotide sequence ID" value="NZ_BAABHU010000010.1"/>
</dbReference>
<keyword evidence="4 5" id="KW-0472">Membrane</keyword>
<proteinExistence type="predicted"/>
<feature type="transmembrane region" description="Helical" evidence="5">
    <location>
        <begin position="151"/>
        <end position="171"/>
    </location>
</feature>
<dbReference type="Pfam" id="PF01758">
    <property type="entry name" value="SBF"/>
    <property type="match status" value="1"/>
</dbReference>
<accession>A0ABQ1MNI6</accession>
<dbReference type="EMBL" id="BMEC01000010">
    <property type="protein sequence ID" value="GGC43392.1"/>
    <property type="molecule type" value="Genomic_DNA"/>
</dbReference>
<evidence type="ECO:0000256" key="1">
    <source>
        <dbReference type="ARBA" id="ARBA00004141"/>
    </source>
</evidence>
<dbReference type="InterPro" id="IPR002657">
    <property type="entry name" value="BilAc:Na_symport/Acr3"/>
</dbReference>
<evidence type="ECO:0000256" key="4">
    <source>
        <dbReference type="ARBA" id="ARBA00023136"/>
    </source>
</evidence>
<evidence type="ECO:0000256" key="3">
    <source>
        <dbReference type="ARBA" id="ARBA00022989"/>
    </source>
</evidence>
<name>A0ABQ1MNI6_9BACT</name>
<sequence>MNVDEITLNFNAEGLLLLNFLLAFIMFGVALELQLKDFKRVFSNPKATLVGLIAQWVLLPVITIVLIYIFNPQSSIALGMVLVAVCPGGNISNFVSKLAGADTALSVSLTALTTSAAIFITPLSFAFWSGFIPSSPLEVGSSITMDVADMFFTIFNLIILPVAVGLLFGEYFPSTAQKIKKPINILSILIFTAFVVIAFMKNADYFLEFIHIIFVIVLFHNGLAFLGGFWMGKIFGLDLSERKAVSIETGIQNSGLGLVIVFNFFDGLGGMAIVAGWWGIWHIIAGLCLAYFWSGNKIFAS</sequence>
<organism evidence="6 7">
    <name type="scientific">Marivirga lumbricoides</name>
    <dbReference type="NCBI Taxonomy" id="1046115"/>
    <lineage>
        <taxon>Bacteria</taxon>
        <taxon>Pseudomonadati</taxon>
        <taxon>Bacteroidota</taxon>
        <taxon>Cytophagia</taxon>
        <taxon>Cytophagales</taxon>
        <taxon>Marivirgaceae</taxon>
        <taxon>Marivirga</taxon>
    </lineage>
</organism>
<feature type="transmembrane region" description="Helical" evidence="5">
    <location>
        <begin position="271"/>
        <end position="293"/>
    </location>
</feature>
<feature type="transmembrane region" description="Helical" evidence="5">
    <location>
        <begin position="107"/>
        <end position="131"/>
    </location>
</feature>
<protein>
    <submittedName>
        <fullName evidence="6">Symporter</fullName>
    </submittedName>
</protein>
<feature type="transmembrane region" description="Helical" evidence="5">
    <location>
        <begin position="209"/>
        <end position="232"/>
    </location>
</feature>
<dbReference type="Gene3D" id="1.20.1530.20">
    <property type="match status" value="1"/>
</dbReference>
<dbReference type="PANTHER" id="PTHR10361">
    <property type="entry name" value="SODIUM-BILE ACID COTRANSPORTER"/>
    <property type="match status" value="1"/>
</dbReference>
<feature type="transmembrane region" description="Helical" evidence="5">
    <location>
        <begin position="183"/>
        <end position="203"/>
    </location>
</feature>
<evidence type="ECO:0000256" key="5">
    <source>
        <dbReference type="SAM" id="Phobius"/>
    </source>
</evidence>
<comment type="caution">
    <text evidence="6">The sequence shown here is derived from an EMBL/GenBank/DDBJ whole genome shotgun (WGS) entry which is preliminary data.</text>
</comment>
<feature type="transmembrane region" description="Helical" evidence="5">
    <location>
        <begin position="15"/>
        <end position="35"/>
    </location>
</feature>
<comment type="subcellular location">
    <subcellularLocation>
        <location evidence="1">Membrane</location>
        <topology evidence="1">Multi-pass membrane protein</topology>
    </subcellularLocation>
</comment>
<keyword evidence="2 5" id="KW-0812">Transmembrane</keyword>
<feature type="transmembrane region" description="Helical" evidence="5">
    <location>
        <begin position="47"/>
        <end position="70"/>
    </location>
</feature>
<dbReference type="InterPro" id="IPR038770">
    <property type="entry name" value="Na+/solute_symporter_sf"/>
</dbReference>
<dbReference type="InterPro" id="IPR004710">
    <property type="entry name" value="Bilac:Na_transpt"/>
</dbReference>
<evidence type="ECO:0000313" key="7">
    <source>
        <dbReference type="Proteomes" id="UP000636010"/>
    </source>
</evidence>
<dbReference type="PANTHER" id="PTHR10361:SF28">
    <property type="entry name" value="P3 PROTEIN-RELATED"/>
    <property type="match status" value="1"/>
</dbReference>
<dbReference type="Proteomes" id="UP000636010">
    <property type="component" value="Unassembled WGS sequence"/>
</dbReference>
<evidence type="ECO:0000313" key="6">
    <source>
        <dbReference type="EMBL" id="GGC43392.1"/>
    </source>
</evidence>
<gene>
    <name evidence="6" type="ORF">GCM10011506_31240</name>
</gene>
<keyword evidence="3 5" id="KW-1133">Transmembrane helix</keyword>
<feature type="transmembrane region" description="Helical" evidence="5">
    <location>
        <begin position="76"/>
        <end position="95"/>
    </location>
</feature>
<evidence type="ECO:0000256" key="2">
    <source>
        <dbReference type="ARBA" id="ARBA00022692"/>
    </source>
</evidence>